<accession>A0A9E7E938</accession>
<sequence>MECVCEGILAFEGGSRNKGTKGPKDWTKDDEEGEGVFYLLSWGGLRLGALHLLECLEVAAKLIASLVSDSSAGATPSPTCFFPPSPPSH</sequence>
<protein>
    <submittedName>
        <fullName evidence="2">Uncharacterized protein</fullName>
    </submittedName>
</protein>
<feature type="region of interest" description="Disordered" evidence="1">
    <location>
        <begin position="70"/>
        <end position="89"/>
    </location>
</feature>
<evidence type="ECO:0000313" key="2">
    <source>
        <dbReference type="EMBL" id="URD72606.1"/>
    </source>
</evidence>
<evidence type="ECO:0000313" key="3">
    <source>
        <dbReference type="Proteomes" id="UP001055439"/>
    </source>
</evidence>
<organism evidence="2 3">
    <name type="scientific">Musa troglodytarum</name>
    <name type="common">fe'i banana</name>
    <dbReference type="NCBI Taxonomy" id="320322"/>
    <lineage>
        <taxon>Eukaryota</taxon>
        <taxon>Viridiplantae</taxon>
        <taxon>Streptophyta</taxon>
        <taxon>Embryophyta</taxon>
        <taxon>Tracheophyta</taxon>
        <taxon>Spermatophyta</taxon>
        <taxon>Magnoliopsida</taxon>
        <taxon>Liliopsida</taxon>
        <taxon>Zingiberales</taxon>
        <taxon>Musaceae</taxon>
        <taxon>Musa</taxon>
    </lineage>
</organism>
<dbReference type="Proteomes" id="UP001055439">
    <property type="component" value="Chromosome 1"/>
</dbReference>
<proteinExistence type="predicted"/>
<reference evidence="2" key="1">
    <citation type="submission" date="2022-05" db="EMBL/GenBank/DDBJ databases">
        <title>The Musa troglodytarum L. genome provides insights into the mechanism of non-climacteric behaviour and enrichment of carotenoids.</title>
        <authorList>
            <person name="Wang J."/>
        </authorList>
    </citation>
    <scope>NUCLEOTIDE SEQUENCE</scope>
    <source>
        <tissue evidence="2">Leaf</tissue>
    </source>
</reference>
<evidence type="ECO:0000256" key="1">
    <source>
        <dbReference type="SAM" id="MobiDB-lite"/>
    </source>
</evidence>
<dbReference type="AlphaFoldDB" id="A0A9E7E938"/>
<gene>
    <name evidence="2" type="ORF">MUK42_25889</name>
</gene>
<name>A0A9E7E938_9LILI</name>
<keyword evidence="3" id="KW-1185">Reference proteome</keyword>
<dbReference type="EMBL" id="CP097502">
    <property type="protein sequence ID" value="URD72606.1"/>
    <property type="molecule type" value="Genomic_DNA"/>
</dbReference>